<dbReference type="PIRSF" id="PIRSF000401">
    <property type="entry name" value="RPL11_MTase"/>
    <property type="match status" value="1"/>
</dbReference>
<dbReference type="eggNOG" id="COG2264">
    <property type="taxonomic scope" value="Bacteria"/>
</dbReference>
<sequence length="294" mass="31446">MSWLQLRLDCGKHNAETLEAALLTAGALSVTLEDREDEPLLEPAVGATPLWQAIRITGLFAADTAMDGVLASLKHLDAAASARVEILEDKDWEREWMQHYEPMRFGERVWICPSWKEPPERDAVNLLLDPGLAFGTGTHPTTAMCLTALDGMTLDGSRVVDFGCGSGILGIAALHLGATSLLAVDNDPQALIATADNAERNGIDGNQLKIALPGDFDREDWQGTTDLVLANILAGPLAGLSEELCSFLAPGGQLVLAGLLDTQADALIKHYAPRLELSVANQQAEWVCLSGTLT</sequence>
<dbReference type="Pfam" id="PF06325">
    <property type="entry name" value="PrmA"/>
    <property type="match status" value="1"/>
</dbReference>
<evidence type="ECO:0000256" key="3">
    <source>
        <dbReference type="ARBA" id="ARBA00022603"/>
    </source>
</evidence>
<gene>
    <name evidence="6" type="primary">prmA</name>
    <name evidence="7" type="ORF">KT71_02107</name>
</gene>
<dbReference type="Proteomes" id="UP000019205">
    <property type="component" value="Chromosome"/>
</dbReference>
<reference evidence="7 8" key="1">
    <citation type="journal article" date="2007" name="Proc. Natl. Acad. Sci. U.S.A.">
        <title>Characterization of a marine gammaproteobacterium capable of aerobic anoxygenic photosynthesis.</title>
        <authorList>
            <person name="Fuchs B.M."/>
            <person name="Spring S."/>
            <person name="Teeling H."/>
            <person name="Quast C."/>
            <person name="Wulf J."/>
            <person name="Schattenhofer M."/>
            <person name="Yan S."/>
            <person name="Ferriera S."/>
            <person name="Johnson J."/>
            <person name="Glockner F.O."/>
            <person name="Amann R."/>
        </authorList>
    </citation>
    <scope>NUCLEOTIDE SEQUENCE [LARGE SCALE GENOMIC DNA]</scope>
    <source>
        <strain evidence="7">KT71</strain>
    </source>
</reference>
<dbReference type="AlphaFoldDB" id="A4A6T3"/>
<accession>A4A6T3</accession>
<evidence type="ECO:0000313" key="8">
    <source>
        <dbReference type="Proteomes" id="UP000019205"/>
    </source>
</evidence>
<evidence type="ECO:0000256" key="1">
    <source>
        <dbReference type="ARBA" id="ARBA00009741"/>
    </source>
</evidence>
<dbReference type="HOGENOM" id="CLU_049382_4_1_6"/>
<feature type="binding site" evidence="6">
    <location>
        <position position="163"/>
    </location>
    <ligand>
        <name>S-adenosyl-L-methionine</name>
        <dbReference type="ChEBI" id="CHEBI:59789"/>
    </ligand>
</feature>
<proteinExistence type="inferred from homology"/>
<evidence type="ECO:0000256" key="6">
    <source>
        <dbReference type="HAMAP-Rule" id="MF_00735"/>
    </source>
</evidence>
<keyword evidence="3 6" id="KW-0489">Methyltransferase</keyword>
<dbReference type="GO" id="GO:0005840">
    <property type="term" value="C:ribosome"/>
    <property type="evidence" value="ECO:0007669"/>
    <property type="project" value="UniProtKB-KW"/>
</dbReference>
<dbReference type="GO" id="GO:0016279">
    <property type="term" value="F:protein-lysine N-methyltransferase activity"/>
    <property type="evidence" value="ECO:0007669"/>
    <property type="project" value="TreeGrafter"/>
</dbReference>
<comment type="caution">
    <text evidence="7">The sequence shown here is derived from an EMBL/GenBank/DDBJ whole genome shotgun (WGS) entry which is preliminary data.</text>
</comment>
<dbReference type="EC" id="2.1.1.-" evidence="6"/>
<keyword evidence="7" id="KW-0687">Ribonucleoprotein</keyword>
<evidence type="ECO:0000256" key="4">
    <source>
        <dbReference type="ARBA" id="ARBA00022679"/>
    </source>
</evidence>
<keyword evidence="2 6" id="KW-0963">Cytoplasm</keyword>
<dbReference type="InterPro" id="IPR004498">
    <property type="entry name" value="Ribosomal_PrmA_MeTrfase"/>
</dbReference>
<feature type="binding site" evidence="6">
    <location>
        <position position="185"/>
    </location>
    <ligand>
        <name>S-adenosyl-L-methionine</name>
        <dbReference type="ChEBI" id="CHEBI:59789"/>
    </ligand>
</feature>
<evidence type="ECO:0000256" key="2">
    <source>
        <dbReference type="ARBA" id="ARBA00022490"/>
    </source>
</evidence>
<feature type="binding site" evidence="6">
    <location>
        <position position="142"/>
    </location>
    <ligand>
        <name>S-adenosyl-L-methionine</name>
        <dbReference type="ChEBI" id="CHEBI:59789"/>
    </ligand>
</feature>
<dbReference type="HAMAP" id="MF_00735">
    <property type="entry name" value="Methyltr_PrmA"/>
    <property type="match status" value="1"/>
</dbReference>
<dbReference type="SUPFAM" id="SSF53335">
    <property type="entry name" value="S-adenosyl-L-methionine-dependent methyltransferases"/>
    <property type="match status" value="1"/>
</dbReference>
<dbReference type="NCBIfam" id="TIGR00406">
    <property type="entry name" value="prmA"/>
    <property type="match status" value="1"/>
</dbReference>
<dbReference type="CDD" id="cd02440">
    <property type="entry name" value="AdoMet_MTases"/>
    <property type="match status" value="1"/>
</dbReference>
<evidence type="ECO:0000313" key="7">
    <source>
        <dbReference type="EMBL" id="EAQ98002.1"/>
    </source>
</evidence>
<keyword evidence="5 6" id="KW-0949">S-adenosyl-L-methionine</keyword>
<dbReference type="Gene3D" id="3.40.50.150">
    <property type="entry name" value="Vaccinia Virus protein VP39"/>
    <property type="match status" value="1"/>
</dbReference>
<name>A4A6T3_9GAMM</name>
<comment type="function">
    <text evidence="6">Methylates ribosomal protein L11.</text>
</comment>
<protein>
    <recommendedName>
        <fullName evidence="6">Ribosomal protein L11 methyltransferase</fullName>
        <shortName evidence="6">L11 Mtase</shortName>
        <ecNumber evidence="6">2.1.1.-</ecNumber>
    </recommendedName>
</protein>
<dbReference type="InterPro" id="IPR029063">
    <property type="entry name" value="SAM-dependent_MTases_sf"/>
</dbReference>
<dbReference type="STRING" id="314285.KT71_02107"/>
<evidence type="ECO:0000256" key="5">
    <source>
        <dbReference type="ARBA" id="ARBA00022691"/>
    </source>
</evidence>
<comment type="similarity">
    <text evidence="1 6">Belongs to the methyltransferase superfamily. PrmA family.</text>
</comment>
<feature type="binding site" evidence="6">
    <location>
        <position position="231"/>
    </location>
    <ligand>
        <name>S-adenosyl-L-methionine</name>
        <dbReference type="ChEBI" id="CHEBI:59789"/>
    </ligand>
</feature>
<dbReference type="RefSeq" id="WP_008292818.1">
    <property type="nucleotide sequence ID" value="NZ_CM002299.1"/>
</dbReference>
<dbReference type="PANTHER" id="PTHR43648">
    <property type="entry name" value="ELECTRON TRANSFER FLAVOPROTEIN BETA SUBUNIT LYSINE METHYLTRANSFERASE"/>
    <property type="match status" value="1"/>
</dbReference>
<dbReference type="PANTHER" id="PTHR43648:SF1">
    <property type="entry name" value="ELECTRON TRANSFER FLAVOPROTEIN BETA SUBUNIT LYSINE METHYLTRANSFERASE"/>
    <property type="match status" value="1"/>
</dbReference>
<dbReference type="OrthoDB" id="9785995at2"/>
<reference evidence="7 8" key="2">
    <citation type="journal article" date="2009" name="PLoS ONE">
        <title>The photosynthetic apparatus and its regulation in the aerobic gammaproteobacterium Congregibacter litoralis gen. nov., sp. nov.</title>
        <authorList>
            <person name="Spring S."/>
            <person name="Lunsdorf H."/>
            <person name="Fuchs B.M."/>
            <person name="Tindall B.J."/>
        </authorList>
    </citation>
    <scope>NUCLEOTIDE SEQUENCE [LARGE SCALE GENOMIC DNA]</scope>
    <source>
        <strain evidence="7">KT71</strain>
    </source>
</reference>
<dbReference type="GO" id="GO:0032259">
    <property type="term" value="P:methylation"/>
    <property type="evidence" value="ECO:0007669"/>
    <property type="project" value="UniProtKB-KW"/>
</dbReference>
<keyword evidence="7" id="KW-0689">Ribosomal protein</keyword>
<keyword evidence="4 6" id="KW-0808">Transferase</keyword>
<dbReference type="GO" id="GO:0005829">
    <property type="term" value="C:cytosol"/>
    <property type="evidence" value="ECO:0007669"/>
    <property type="project" value="TreeGrafter"/>
</dbReference>
<keyword evidence="8" id="KW-1185">Reference proteome</keyword>
<comment type="catalytic activity">
    <reaction evidence="6">
        <text>L-lysyl-[protein] + 3 S-adenosyl-L-methionine = N(6),N(6),N(6)-trimethyl-L-lysyl-[protein] + 3 S-adenosyl-L-homocysteine + 3 H(+)</text>
        <dbReference type="Rhea" id="RHEA:54192"/>
        <dbReference type="Rhea" id="RHEA-COMP:9752"/>
        <dbReference type="Rhea" id="RHEA-COMP:13826"/>
        <dbReference type="ChEBI" id="CHEBI:15378"/>
        <dbReference type="ChEBI" id="CHEBI:29969"/>
        <dbReference type="ChEBI" id="CHEBI:57856"/>
        <dbReference type="ChEBI" id="CHEBI:59789"/>
        <dbReference type="ChEBI" id="CHEBI:61961"/>
    </reaction>
</comment>
<organism evidence="7 8">
    <name type="scientific">Congregibacter litoralis KT71</name>
    <dbReference type="NCBI Taxonomy" id="314285"/>
    <lineage>
        <taxon>Bacteria</taxon>
        <taxon>Pseudomonadati</taxon>
        <taxon>Pseudomonadota</taxon>
        <taxon>Gammaproteobacteria</taxon>
        <taxon>Cellvibrionales</taxon>
        <taxon>Halieaceae</taxon>
        <taxon>Congregibacter</taxon>
    </lineage>
</organism>
<dbReference type="EMBL" id="AAOA02000002">
    <property type="protein sequence ID" value="EAQ98002.1"/>
    <property type="molecule type" value="Genomic_DNA"/>
</dbReference>
<dbReference type="InterPro" id="IPR050078">
    <property type="entry name" value="Ribosomal_L11_MeTrfase_PrmA"/>
</dbReference>
<comment type="subcellular location">
    <subcellularLocation>
        <location evidence="6">Cytoplasm</location>
    </subcellularLocation>
</comment>